<dbReference type="OrthoDB" id="417891at2759"/>
<accession>A0A550CNL1</accession>
<dbReference type="Proteomes" id="UP000320762">
    <property type="component" value="Unassembled WGS sequence"/>
</dbReference>
<dbReference type="Gene3D" id="3.40.50.720">
    <property type="entry name" value="NAD(P)-binding Rossmann-like Domain"/>
    <property type="match status" value="1"/>
</dbReference>
<dbReference type="AlphaFoldDB" id="A0A550CNL1"/>
<sequence>MQVETADSRFLKGKTVMVTGAATGSGRAVAMLFSRAGANVAVVDPDDILGQKVANDLRAAGGEEALFKCEPTNPLEVQNAANATVDRFGTLDAAVNVVTWNSDEPSVFAGDQRDLERALVLRLRSLRNCLKCQTAQMTKQGRGGSITILRQSNALRDPTQSGFDQALIDIARTTAADHKKADIRVNVVLPSRTAALVGHSQSPTDLSRLSHSSALDDPARSCVWLASEAASYVTGSVISSESGFAHAM</sequence>
<name>A0A550CNL1_9AGAR</name>
<dbReference type="InterPro" id="IPR002347">
    <property type="entry name" value="SDR_fam"/>
</dbReference>
<proteinExistence type="predicted"/>
<dbReference type="Pfam" id="PF13561">
    <property type="entry name" value="adh_short_C2"/>
    <property type="match status" value="1"/>
</dbReference>
<organism evidence="1 2">
    <name type="scientific">Schizophyllum amplum</name>
    <dbReference type="NCBI Taxonomy" id="97359"/>
    <lineage>
        <taxon>Eukaryota</taxon>
        <taxon>Fungi</taxon>
        <taxon>Dikarya</taxon>
        <taxon>Basidiomycota</taxon>
        <taxon>Agaricomycotina</taxon>
        <taxon>Agaricomycetes</taxon>
        <taxon>Agaricomycetidae</taxon>
        <taxon>Agaricales</taxon>
        <taxon>Schizophyllaceae</taxon>
        <taxon>Schizophyllum</taxon>
    </lineage>
</organism>
<comment type="caution">
    <text evidence="1">The sequence shown here is derived from an EMBL/GenBank/DDBJ whole genome shotgun (WGS) entry which is preliminary data.</text>
</comment>
<dbReference type="STRING" id="97359.A0A550CNL1"/>
<dbReference type="InterPro" id="IPR036291">
    <property type="entry name" value="NAD(P)-bd_dom_sf"/>
</dbReference>
<protein>
    <submittedName>
        <fullName evidence="1">Uncharacterized protein</fullName>
    </submittedName>
</protein>
<evidence type="ECO:0000313" key="1">
    <source>
        <dbReference type="EMBL" id="TRM66334.1"/>
    </source>
</evidence>
<gene>
    <name evidence="1" type="ORF">BD626DRAFT_201329</name>
</gene>
<dbReference type="PRINTS" id="PR00081">
    <property type="entry name" value="GDHRDH"/>
</dbReference>
<dbReference type="PANTHER" id="PTHR42820:SF1">
    <property type="entry name" value="SHORT-CHAIN DEHYDROGENASE_REDUCTASE FAMILY PROTEIN"/>
    <property type="match status" value="1"/>
</dbReference>
<reference evidence="1 2" key="1">
    <citation type="journal article" date="2019" name="New Phytol.">
        <title>Comparative genomics reveals unique wood-decay strategies and fruiting body development in the Schizophyllaceae.</title>
        <authorList>
            <person name="Almasi E."/>
            <person name="Sahu N."/>
            <person name="Krizsan K."/>
            <person name="Balint B."/>
            <person name="Kovacs G.M."/>
            <person name="Kiss B."/>
            <person name="Cseklye J."/>
            <person name="Drula E."/>
            <person name="Henrissat B."/>
            <person name="Nagy I."/>
            <person name="Chovatia M."/>
            <person name="Adam C."/>
            <person name="LaButti K."/>
            <person name="Lipzen A."/>
            <person name="Riley R."/>
            <person name="Grigoriev I.V."/>
            <person name="Nagy L.G."/>
        </authorList>
    </citation>
    <scope>NUCLEOTIDE SEQUENCE [LARGE SCALE GENOMIC DNA]</scope>
    <source>
        <strain evidence="1 2">NL-1724</strain>
    </source>
</reference>
<evidence type="ECO:0000313" key="2">
    <source>
        <dbReference type="Proteomes" id="UP000320762"/>
    </source>
</evidence>
<dbReference type="PANTHER" id="PTHR42820">
    <property type="entry name" value="SHORT-CHAIN DEHYDROGENASE REDUCTASE"/>
    <property type="match status" value="1"/>
</dbReference>
<dbReference type="SUPFAM" id="SSF51735">
    <property type="entry name" value="NAD(P)-binding Rossmann-fold domains"/>
    <property type="match status" value="1"/>
</dbReference>
<keyword evidence="2" id="KW-1185">Reference proteome</keyword>
<dbReference type="EMBL" id="VDMD01000004">
    <property type="protein sequence ID" value="TRM66334.1"/>
    <property type="molecule type" value="Genomic_DNA"/>
</dbReference>